<keyword evidence="1" id="KW-0732">Signal</keyword>
<dbReference type="PROSITE" id="PS51257">
    <property type="entry name" value="PROKAR_LIPOPROTEIN"/>
    <property type="match status" value="1"/>
</dbReference>
<dbReference type="RefSeq" id="WP_021936387.1">
    <property type="nucleotide sequence ID" value="NZ_CP083674.1"/>
</dbReference>
<dbReference type="Pfam" id="PF16820">
    <property type="entry name" value="PKD_3"/>
    <property type="match status" value="1"/>
</dbReference>
<proteinExistence type="predicted"/>
<feature type="chain" id="PRO_5029645584" evidence="1">
    <location>
        <begin position="27"/>
        <end position="450"/>
    </location>
</feature>
<dbReference type="InterPro" id="IPR015943">
    <property type="entry name" value="WD40/YVTN_repeat-like_dom_sf"/>
</dbReference>
<feature type="domain" description="Bacteroidetes PKD-like" evidence="2">
    <location>
        <begin position="56"/>
        <end position="100"/>
    </location>
</feature>
<evidence type="ECO:0000313" key="3">
    <source>
        <dbReference type="EMBL" id="KAA3759095.1"/>
    </source>
</evidence>
<organism evidence="3 4">
    <name type="scientific">Bacteroides salyersiae</name>
    <dbReference type="NCBI Taxonomy" id="291644"/>
    <lineage>
        <taxon>Bacteria</taxon>
        <taxon>Pseudomonadati</taxon>
        <taxon>Bacteroidota</taxon>
        <taxon>Bacteroidia</taxon>
        <taxon>Bacteroidales</taxon>
        <taxon>Bacteroidaceae</taxon>
        <taxon>Bacteroides</taxon>
    </lineage>
</organism>
<protein>
    <submittedName>
        <fullName evidence="3">DUF5074 domain-containing protein</fullName>
    </submittedName>
</protein>
<dbReference type="Pfam" id="PF16819">
    <property type="entry name" value="DUF5074"/>
    <property type="match status" value="1"/>
</dbReference>
<name>A0A7J4XDW3_9BACE</name>
<feature type="signal peptide" evidence="1">
    <location>
        <begin position="1"/>
        <end position="26"/>
    </location>
</feature>
<evidence type="ECO:0000256" key="1">
    <source>
        <dbReference type="SAM" id="SignalP"/>
    </source>
</evidence>
<dbReference type="InterPro" id="IPR031815">
    <property type="entry name" value="DUF5074"/>
</dbReference>
<evidence type="ECO:0000259" key="2">
    <source>
        <dbReference type="Pfam" id="PF16820"/>
    </source>
</evidence>
<reference evidence="3 4" key="1">
    <citation type="journal article" date="2019" name="Nat. Med.">
        <title>A library of human gut bacterial isolates paired with longitudinal multiomics data enables mechanistic microbiome research.</title>
        <authorList>
            <person name="Poyet M."/>
            <person name="Groussin M."/>
            <person name="Gibbons S.M."/>
            <person name="Avila-Pacheco J."/>
            <person name="Jiang X."/>
            <person name="Kearney S.M."/>
            <person name="Perrotta A.R."/>
            <person name="Berdy B."/>
            <person name="Zhao S."/>
            <person name="Lieberman T.D."/>
            <person name="Swanson P.K."/>
            <person name="Smith M."/>
            <person name="Roesemann S."/>
            <person name="Alexander J.E."/>
            <person name="Rich S.A."/>
            <person name="Livny J."/>
            <person name="Vlamakis H."/>
            <person name="Clish C."/>
            <person name="Bullock K."/>
            <person name="Deik A."/>
            <person name="Scott J."/>
            <person name="Pierce K.A."/>
            <person name="Xavier R.J."/>
            <person name="Alm E.J."/>
        </authorList>
    </citation>
    <scope>NUCLEOTIDE SEQUENCE [LARGE SCALE GENOMIC DNA]</scope>
    <source>
        <strain evidence="3 4">BIOML-A10</strain>
    </source>
</reference>
<comment type="caution">
    <text evidence="3">The sequence shown here is derived from an EMBL/GenBank/DDBJ whole genome shotgun (WGS) entry which is preliminary data.</text>
</comment>
<dbReference type="SUPFAM" id="SSF75011">
    <property type="entry name" value="3-carboxy-cis,cis-mucoante lactonizing enzyme"/>
    <property type="match status" value="1"/>
</dbReference>
<gene>
    <name evidence="3" type="ORF">F3F73_19865</name>
</gene>
<sequence length="450" mass="49419">MRKLNSFFSRLCMVMLLALPMVFVSCEDDDNETPQDELSILDLGIGNHAPESGLTFTIAIDESLTITPVLSQAENISYAWIVDGTKVSDKSSYTFNAAEAGIGSHTILYRATYKTVEAEATLTINVAQNRSFYVVNEGQANGSICFYDNDGTWNYNIYQASNADEKLGTTSTTAVFNNGKVYIVSKDNPCLVEADATTFKKTSSITKAVIDDNQAYNFAVINSTTGIIATARGAYKITINPLPTEGTKAEKVIDGSCKDMYVSGDYLFIIVDNTIKVYKSNDLSYIKDLEAANTGFARAKDGSLWAANETQLAKINIKDLTSETIDLPEGYAVNYNSFAYTPSCLCASISENALYFVKKDGWNSKDAYKYDITSGDLKKIMTAPENYSFYGAGLAVAPFTGNVYGTFTEDGYGDHYKNNKIVIADGINETPLEIIDYSGYFWFPSKIVFK</sequence>
<dbReference type="EMBL" id="VWMK01000024">
    <property type="protein sequence ID" value="KAA3759095.1"/>
    <property type="molecule type" value="Genomic_DNA"/>
</dbReference>
<dbReference type="AlphaFoldDB" id="A0A7J4XDW3"/>
<dbReference type="Proteomes" id="UP000422221">
    <property type="component" value="Unassembled WGS sequence"/>
</dbReference>
<accession>A0A7J4XDW3</accession>
<evidence type="ECO:0000313" key="4">
    <source>
        <dbReference type="Proteomes" id="UP000422221"/>
    </source>
</evidence>
<dbReference type="InterPro" id="IPR041696">
    <property type="entry name" value="PKD_3"/>
</dbReference>
<dbReference type="Gene3D" id="2.130.10.10">
    <property type="entry name" value="YVTN repeat-like/Quinoprotein amine dehydrogenase"/>
    <property type="match status" value="1"/>
</dbReference>